<evidence type="ECO:0000313" key="2">
    <source>
        <dbReference type="Proteomes" id="UP000730481"/>
    </source>
</evidence>
<comment type="caution">
    <text evidence="1">The sequence shown here is derived from an EMBL/GenBank/DDBJ whole genome shotgun (WGS) entry which is preliminary data.</text>
</comment>
<reference evidence="1" key="2">
    <citation type="submission" date="2020-02" db="EMBL/GenBank/DDBJ databases">
        <title>Identification and distribution of gene clusters putatively required for synthesis of sphingolipid metabolism inhibitors in phylogenetically diverse species of the filamentous fungus Fusarium.</title>
        <authorList>
            <person name="Kim H.-S."/>
            <person name="Busman M."/>
            <person name="Brown D.W."/>
            <person name="Divon H."/>
            <person name="Uhlig S."/>
            <person name="Proctor R.H."/>
        </authorList>
    </citation>
    <scope>NUCLEOTIDE SEQUENCE</scope>
    <source>
        <strain evidence="1">NRRL 25174</strain>
    </source>
</reference>
<dbReference type="AlphaFoldDB" id="A0A9P5DZH1"/>
<gene>
    <name evidence="1" type="ORF">FBEOM_5025</name>
</gene>
<sequence length="148" mass="17025">MTEASEKSKEYQEYEHLNYHVKWLGKNYKLGDPTHRWVVDSDLEAFASEEHNGAGAEGHTQPVREIQETIIRLTDGNMKDQDGTTLRDYLEYSWKVAVNSYNAKYAANRVKSGLGYMEGDFSLDPKGRINPNRSSDLDIFAQEYLRNV</sequence>
<name>A0A9P5DZH1_9HYPO</name>
<reference evidence="1" key="1">
    <citation type="journal article" date="2017" name="Mycologia">
        <title>Fusarium algeriense, sp. nov., a novel toxigenic crown rot pathogen of durum wheat from Algeria is nested in the Fusarium burgessii species complex.</title>
        <authorList>
            <person name="Laraba I."/>
            <person name="Keddad A."/>
            <person name="Boureghda H."/>
            <person name="Abdallah N."/>
            <person name="Vaughan M.M."/>
            <person name="Proctor R.H."/>
            <person name="Busman M."/>
            <person name="O'Donnell K."/>
        </authorList>
    </citation>
    <scope>NUCLEOTIDE SEQUENCE</scope>
    <source>
        <strain evidence="1">NRRL 25174</strain>
    </source>
</reference>
<keyword evidence="2" id="KW-1185">Reference proteome</keyword>
<evidence type="ECO:0000313" key="1">
    <source>
        <dbReference type="EMBL" id="KAF4341155.1"/>
    </source>
</evidence>
<accession>A0A9P5DZH1</accession>
<proteinExistence type="predicted"/>
<protein>
    <submittedName>
        <fullName evidence="1">Uncharacterized protein</fullName>
    </submittedName>
</protein>
<dbReference type="Proteomes" id="UP000730481">
    <property type="component" value="Unassembled WGS sequence"/>
</dbReference>
<dbReference type="EMBL" id="PVQB02000205">
    <property type="protein sequence ID" value="KAF4341155.1"/>
    <property type="molecule type" value="Genomic_DNA"/>
</dbReference>
<organism evidence="1 2">
    <name type="scientific">Fusarium beomiforme</name>
    <dbReference type="NCBI Taxonomy" id="44412"/>
    <lineage>
        <taxon>Eukaryota</taxon>
        <taxon>Fungi</taxon>
        <taxon>Dikarya</taxon>
        <taxon>Ascomycota</taxon>
        <taxon>Pezizomycotina</taxon>
        <taxon>Sordariomycetes</taxon>
        <taxon>Hypocreomycetidae</taxon>
        <taxon>Hypocreales</taxon>
        <taxon>Nectriaceae</taxon>
        <taxon>Fusarium</taxon>
        <taxon>Fusarium burgessii species complex</taxon>
    </lineage>
</organism>
<dbReference type="OrthoDB" id="10325682at2759"/>